<evidence type="ECO:0000313" key="1">
    <source>
        <dbReference type="EMBL" id="PSR45136.1"/>
    </source>
</evidence>
<reference evidence="1 2" key="1">
    <citation type="submission" date="2018-03" db="EMBL/GenBank/DDBJ databases">
        <title>First report of an OXA-48+CTX-M-M-producing Kluyvera ascorbata clone recovered from patients admitted in a University Hospital in Madrid, Spain.</title>
        <authorList>
            <person name="Hernandez-Garcia M."/>
            <person name="Leon-Sampedro R."/>
            <person name="Perez-Viso B."/>
            <person name="Morosini M.I."/>
            <person name="Lopez-Fresnena N."/>
            <person name="Coque T.M."/>
            <person name="Bonten M."/>
            <person name="Malhotra-Kumar S."/>
            <person name="Ruiz-Garbajosa P."/>
            <person name="Canton R."/>
        </authorList>
    </citation>
    <scope>NUCLEOTIDE SEQUENCE [LARGE SCALE GENOMIC DNA]</scope>
    <source>
        <strain evidence="1 2">KA2</strain>
    </source>
</reference>
<name>A0A2T2XXZ0_9ENTR</name>
<keyword evidence="2" id="KW-1185">Reference proteome</keyword>
<comment type="caution">
    <text evidence="1">The sequence shown here is derived from an EMBL/GenBank/DDBJ whole genome shotgun (WGS) entry which is preliminary data.</text>
</comment>
<protein>
    <submittedName>
        <fullName evidence="1">Uncharacterized protein</fullName>
    </submittedName>
</protein>
<proteinExistence type="predicted"/>
<dbReference type="EMBL" id="PYHO01000019">
    <property type="protein sequence ID" value="PSR45136.1"/>
    <property type="molecule type" value="Genomic_DNA"/>
</dbReference>
<accession>A0A2T2XXZ0</accession>
<dbReference type="Proteomes" id="UP000240892">
    <property type="component" value="Unassembled WGS sequence"/>
</dbReference>
<gene>
    <name evidence="1" type="ORF">C8256_19680</name>
</gene>
<organism evidence="1 2">
    <name type="scientific">Kluyvera genomosp. 2</name>
    <dbReference type="NCBI Taxonomy" id="2774054"/>
    <lineage>
        <taxon>Bacteria</taxon>
        <taxon>Pseudomonadati</taxon>
        <taxon>Pseudomonadota</taxon>
        <taxon>Gammaproteobacteria</taxon>
        <taxon>Enterobacterales</taxon>
        <taxon>Enterobacteriaceae</taxon>
        <taxon>Kluyvera</taxon>
    </lineage>
</organism>
<dbReference type="AlphaFoldDB" id="A0A2T2XXZ0"/>
<sequence length="66" mass="7852">MARCKRIQEKILPKSAQKTFLLRKRKENKCDLSQYVNTNENYYQFDVVLILLVSDFVIYVLEIHSG</sequence>
<evidence type="ECO:0000313" key="2">
    <source>
        <dbReference type="Proteomes" id="UP000240892"/>
    </source>
</evidence>